<evidence type="ECO:0000256" key="7">
    <source>
        <dbReference type="ARBA" id="ARBA00022692"/>
    </source>
</evidence>
<keyword evidence="5" id="KW-0813">Transport</keyword>
<keyword evidence="12" id="KW-0520">NAD</keyword>
<evidence type="ECO:0000256" key="11">
    <source>
        <dbReference type="ARBA" id="ARBA00022989"/>
    </source>
</evidence>
<comment type="similarity">
    <text evidence="2">Belongs to the complex I subunit 2 family.</text>
</comment>
<keyword evidence="6" id="KW-0679">Respiratory chain</keyword>
<evidence type="ECO:0000256" key="9">
    <source>
        <dbReference type="ARBA" id="ARBA00022967"/>
    </source>
</evidence>
<keyword evidence="11 18" id="KW-1133">Transmembrane helix</keyword>
<keyword evidence="7 18" id="KW-0812">Transmembrane</keyword>
<evidence type="ECO:0000256" key="4">
    <source>
        <dbReference type="ARBA" id="ARBA00021008"/>
    </source>
</evidence>
<feature type="transmembrane region" description="Helical" evidence="18">
    <location>
        <begin position="221"/>
        <end position="239"/>
    </location>
</feature>
<keyword evidence="15 18" id="KW-0472">Membrane</keyword>
<evidence type="ECO:0000256" key="16">
    <source>
        <dbReference type="ARBA" id="ARBA00031028"/>
    </source>
</evidence>
<dbReference type="EC" id="7.1.1.2" evidence="3"/>
<reference evidence="21" key="1">
    <citation type="submission" date="2020-08" db="EMBL/GenBank/DDBJ databases">
        <title>DNAmark Project.</title>
        <authorList>
            <person name="Leerhoei F."/>
        </authorList>
    </citation>
    <scope>NUCLEOTIDE SEQUENCE</scope>
    <source>
        <strain evidence="21">DM683</strain>
    </source>
</reference>
<keyword evidence="10" id="KW-0249">Electron transport</keyword>
<keyword evidence="9" id="KW-1278">Translocase</keyword>
<evidence type="ECO:0000256" key="8">
    <source>
        <dbReference type="ARBA" id="ARBA00022792"/>
    </source>
</evidence>
<dbReference type="EMBL" id="MT862415">
    <property type="protein sequence ID" value="QNV11925.1"/>
    <property type="molecule type" value="Genomic_DNA"/>
</dbReference>
<sequence length="274" mass="31059">MFMNSSKLIFIFLIFFSPLISLSSSEWILSWVGMEIGMVGLLPMMILDFTSSSKEAAMKYFLIQALSSVLMLISGLMFFNYMIQSSLYIYLFLLGLSLKLGFFPGHFWVPSLVAKLGWFSNVMILGPLKIAPLGFLSLLINNFENITNLVLLLGGITTITGAILGNNQSTVRGMLGSSSISHSGWMLVSMKFGFLWMYLFSYLIILSFIFMGLYYMDMMGVGVMIFSLSGLPPYFMFLMKMKVLWFITVSLEYMILFLMILSSVISLNFYLKFI</sequence>
<comment type="subcellular location">
    <subcellularLocation>
        <location evidence="1">Mitochondrion inner membrane</location>
        <topology evidence="1">Multi-pass membrane protein</topology>
    </subcellularLocation>
</comment>
<evidence type="ECO:0000313" key="21">
    <source>
        <dbReference type="EMBL" id="QNV11925.1"/>
    </source>
</evidence>
<evidence type="ECO:0000256" key="1">
    <source>
        <dbReference type="ARBA" id="ARBA00004448"/>
    </source>
</evidence>
<dbReference type="GO" id="GO:0005743">
    <property type="term" value="C:mitochondrial inner membrane"/>
    <property type="evidence" value="ECO:0007669"/>
    <property type="project" value="UniProtKB-SubCell"/>
</dbReference>
<evidence type="ECO:0000256" key="6">
    <source>
        <dbReference type="ARBA" id="ARBA00022660"/>
    </source>
</evidence>
<keyword evidence="8" id="KW-0999">Mitochondrion inner membrane</keyword>
<feature type="transmembrane region" description="Helical" evidence="18">
    <location>
        <begin position="116"/>
        <end position="140"/>
    </location>
</feature>
<feature type="transmembrane region" description="Helical" evidence="18">
    <location>
        <begin position="146"/>
        <end position="165"/>
    </location>
</feature>
<comment type="catalytic activity">
    <reaction evidence="17">
        <text>a ubiquinone + NADH + 5 H(+)(in) = a ubiquinol + NAD(+) + 4 H(+)(out)</text>
        <dbReference type="Rhea" id="RHEA:29091"/>
        <dbReference type="Rhea" id="RHEA-COMP:9565"/>
        <dbReference type="Rhea" id="RHEA-COMP:9566"/>
        <dbReference type="ChEBI" id="CHEBI:15378"/>
        <dbReference type="ChEBI" id="CHEBI:16389"/>
        <dbReference type="ChEBI" id="CHEBI:17976"/>
        <dbReference type="ChEBI" id="CHEBI:57540"/>
        <dbReference type="ChEBI" id="CHEBI:57945"/>
        <dbReference type="EC" id="7.1.1.2"/>
    </reaction>
</comment>
<feature type="transmembrane region" description="Helical" evidence="18">
    <location>
        <begin position="61"/>
        <end position="81"/>
    </location>
</feature>
<evidence type="ECO:0000256" key="14">
    <source>
        <dbReference type="ARBA" id="ARBA00023128"/>
    </source>
</evidence>
<dbReference type="PANTHER" id="PTHR46552">
    <property type="entry name" value="NADH-UBIQUINONE OXIDOREDUCTASE CHAIN 2"/>
    <property type="match status" value="1"/>
</dbReference>
<feature type="domain" description="NADH:quinone oxidoreductase/Mrp antiporter transmembrane" evidence="20">
    <location>
        <begin position="24"/>
        <end position="213"/>
    </location>
</feature>
<dbReference type="GO" id="GO:0008137">
    <property type="term" value="F:NADH dehydrogenase (ubiquinone) activity"/>
    <property type="evidence" value="ECO:0007669"/>
    <property type="project" value="UniProtKB-EC"/>
</dbReference>
<evidence type="ECO:0000256" key="10">
    <source>
        <dbReference type="ARBA" id="ARBA00022982"/>
    </source>
</evidence>
<dbReference type="Pfam" id="PF00361">
    <property type="entry name" value="Proton_antipo_M"/>
    <property type="match status" value="1"/>
</dbReference>
<feature type="transmembrane region" description="Helical" evidence="18">
    <location>
        <begin position="195"/>
        <end position="215"/>
    </location>
</feature>
<evidence type="ECO:0000256" key="12">
    <source>
        <dbReference type="ARBA" id="ARBA00023027"/>
    </source>
</evidence>
<name>A0A7L7S125_9GAST</name>
<evidence type="ECO:0000256" key="5">
    <source>
        <dbReference type="ARBA" id="ARBA00022448"/>
    </source>
</evidence>
<evidence type="ECO:0000256" key="17">
    <source>
        <dbReference type="ARBA" id="ARBA00049551"/>
    </source>
</evidence>
<keyword evidence="13" id="KW-0830">Ubiquinone</keyword>
<dbReference type="AlphaFoldDB" id="A0A7L7S125"/>
<proteinExistence type="inferred from homology"/>
<feature type="transmembrane region" description="Helical" evidence="18">
    <location>
        <begin position="251"/>
        <end position="271"/>
    </location>
</feature>
<feature type="chain" id="PRO_5029664731" description="NADH-ubiquinone oxidoreductase chain 2" evidence="19">
    <location>
        <begin position="26"/>
        <end position="274"/>
    </location>
</feature>
<dbReference type="GO" id="GO:0006120">
    <property type="term" value="P:mitochondrial electron transport, NADH to ubiquinone"/>
    <property type="evidence" value="ECO:0007669"/>
    <property type="project" value="TreeGrafter"/>
</dbReference>
<evidence type="ECO:0000259" key="20">
    <source>
        <dbReference type="Pfam" id="PF00361"/>
    </source>
</evidence>
<evidence type="ECO:0000256" key="13">
    <source>
        <dbReference type="ARBA" id="ARBA00023075"/>
    </source>
</evidence>
<keyword evidence="19" id="KW-0732">Signal</keyword>
<dbReference type="PANTHER" id="PTHR46552:SF1">
    <property type="entry name" value="NADH-UBIQUINONE OXIDOREDUCTASE CHAIN 2"/>
    <property type="match status" value="1"/>
</dbReference>
<dbReference type="InterPro" id="IPR050175">
    <property type="entry name" value="Complex_I_Subunit_2"/>
</dbReference>
<evidence type="ECO:0000256" key="2">
    <source>
        <dbReference type="ARBA" id="ARBA00007012"/>
    </source>
</evidence>
<evidence type="ECO:0000256" key="18">
    <source>
        <dbReference type="SAM" id="Phobius"/>
    </source>
</evidence>
<dbReference type="InterPro" id="IPR001750">
    <property type="entry name" value="ND/Mrp_TM"/>
</dbReference>
<keyword evidence="14 21" id="KW-0496">Mitochondrion</keyword>
<evidence type="ECO:0000256" key="3">
    <source>
        <dbReference type="ARBA" id="ARBA00012944"/>
    </source>
</evidence>
<accession>A0A7L7S125</accession>
<protein>
    <recommendedName>
        <fullName evidence="4">NADH-ubiquinone oxidoreductase chain 2</fullName>
        <ecNumber evidence="3">7.1.1.2</ecNumber>
    </recommendedName>
    <alternativeName>
        <fullName evidence="16">NADH dehydrogenase subunit 2</fullName>
    </alternativeName>
</protein>
<feature type="transmembrane region" description="Helical" evidence="18">
    <location>
        <begin position="87"/>
        <end position="109"/>
    </location>
</feature>
<evidence type="ECO:0000256" key="19">
    <source>
        <dbReference type="SAM" id="SignalP"/>
    </source>
</evidence>
<geneLocation type="mitochondrion" evidence="21"/>
<gene>
    <name evidence="21" type="primary">ND2</name>
</gene>
<organism evidence="21">
    <name type="scientific">Planorbarius corneus</name>
    <dbReference type="NCBI Taxonomy" id="240818"/>
    <lineage>
        <taxon>Eukaryota</taxon>
        <taxon>Metazoa</taxon>
        <taxon>Spiralia</taxon>
        <taxon>Lophotrochozoa</taxon>
        <taxon>Mollusca</taxon>
        <taxon>Gastropoda</taxon>
        <taxon>Heterobranchia</taxon>
        <taxon>Euthyneura</taxon>
        <taxon>Panpulmonata</taxon>
        <taxon>Hygrophila</taxon>
        <taxon>Lymnaeoidea</taxon>
        <taxon>Planorbidae</taxon>
        <taxon>Planorbarius</taxon>
    </lineage>
</organism>
<evidence type="ECO:0000256" key="15">
    <source>
        <dbReference type="ARBA" id="ARBA00023136"/>
    </source>
</evidence>
<feature type="signal peptide" evidence="19">
    <location>
        <begin position="1"/>
        <end position="25"/>
    </location>
</feature>